<evidence type="ECO:0000256" key="1">
    <source>
        <dbReference type="SAM" id="Coils"/>
    </source>
</evidence>
<dbReference type="EMBL" id="HBGA01086723">
    <property type="protein sequence ID" value="CAD9021331.1"/>
    <property type="molecule type" value="Transcribed_RNA"/>
</dbReference>
<feature type="region of interest" description="Disordered" evidence="2">
    <location>
        <begin position="344"/>
        <end position="369"/>
    </location>
</feature>
<evidence type="ECO:0000256" key="3">
    <source>
        <dbReference type="SAM" id="Phobius"/>
    </source>
</evidence>
<dbReference type="NCBIfam" id="NF033634">
    <property type="entry name" value="SLATT_1"/>
    <property type="match status" value="1"/>
</dbReference>
<organism evidence="5">
    <name type="scientific">Eutreptiella gymnastica</name>
    <dbReference type="NCBI Taxonomy" id="73025"/>
    <lineage>
        <taxon>Eukaryota</taxon>
        <taxon>Discoba</taxon>
        <taxon>Euglenozoa</taxon>
        <taxon>Euglenida</taxon>
        <taxon>Spirocuta</taxon>
        <taxon>Euglenophyceae</taxon>
        <taxon>Eutreptiales</taxon>
        <taxon>Eutreptiaceae</taxon>
        <taxon>Eutreptiella</taxon>
    </lineage>
</organism>
<feature type="region of interest" description="Disordered" evidence="2">
    <location>
        <begin position="136"/>
        <end position="168"/>
    </location>
</feature>
<feature type="transmembrane region" description="Helical" evidence="3">
    <location>
        <begin position="532"/>
        <end position="555"/>
    </location>
</feature>
<sequence>MADPDLTHLGSDIDSEGGSAVGAYYVDIHEEEKGTLVKIESCTAHADFLLRSIGVIQQTGRWPVRDKELNTSSIDVYFNPRTDMWHSIDTHKELVDCHEPQLQDRVDEVPGGVIHVLGSVCLDNFVNKPVPGPVTTAVGRDLEDEESPRSPLTHTMSADEERKMHSKVHCSSEVYREINALLARKREKQGKRIQGTTDFVRPPQERGIGQKDEDDMNALLDALDNDPEFISQHDLGQHIRHYLSRAIPGAAKKHGAVIITDGMGDISKELGHGLESVMQQSEVPNGLAFVAINAMQTPRLELDERCTHHLLLHPYGDGVTQKDSVDPVSHLQLVETTSSILKHLHEGSKSRKRQQQDMRDAYQRPRQAPRRRPLPIVTILFGGDKLSKFHLINSARQGWPILLIHGSGGYADLLCSSLEKLAKVDGLDRRIPLAQVDGITAEIIDSGVCHVIPKGSLSESLSRVVESSMTGDGTLEKAWQTYSQWELNSENNSKAHQRIQVGVLITGILTTFISTLEVVLKAVYGEPITAHIIYNILGYLIIGFPIAISLLQAVLNKRRYGAKHASLQHASQALLREIYMYRTRVQGYSDDAVRAAKIAQARDSPHVEASKKYMNRQELLQIRLEHITSELQETEVAEDSMEEVVQRGLPTSIRETGDDGLSDLTSDDYVRVRLRTKLQEHRSDSKRFQNILAGLTNLAISMGALGTLLGALNITEPLRAYSLVTWVALTTAINNAITRYIDYSRYEARHKRSNQSIHTLHIIDSWWASRGSTADTQTTREKLVLDVEDLVSADVAEWRRQLKSSLEKMEEAQEAEAKERQQLLSELRGGKLGDAEKKAKELGLDQINAADITAALEDHTSPAADKLKHVLGNINQAVGDPVGKARLEIVRHEDALLKGAKDIASRMEDEMQKVGLGALYDKLEDNIAAAANAVAGNLSTIIPPGLAAFIKDSGAREKFFCDLVTGKVDPALLNQQQLISLAANAGQGLQARFKEMTSRQMLETVKKMALEQLAEPFWNSVTHLKIAYHDLLPSSGDLETFVTCLQSVARLPWRELEVHVILDLVPDREIQKKLEALGETKLRYVLKRAERFFVNMSTVLQTLETVVAAIADLETQDLLSIAELRVEMMGKAAALRNLPHRLDLLPTGELLSFFPQQIGIRLQHHSHVQLVSLLGNMITGTSGGRAFRASVGQMMNLSSNLQVVFSDPGTQERFVVATQNLKQTDVYLLNKSSLVKRLSLADCFPAELANSLKLLGEKELKGLLSKMMHAAGSTFQMRKFEECAGELVEFDARALFPEDAREPFAQWVMKSVPDDITEDGIGVAELLQHRKPCPALAAVLAAIPADKLRKIIYCMKFVNKGELAVRIFWKAVAYLQSALGDFISTFETYADFMLHRIVEAVSINVRLRFLEQCWTKYNDPDAQAELTTEFMLQPITDPEASKCLSILRPSDLMLLYRQLKIFTGDPALIMIFTDVSRAIVSQPFLELFNEAFAIPTTRMAVCVGLGAFHNDDDLTSMDADEVILRMEQELTRHERGTPDIIRQLASLIGGETQATRNTYNLLLVLEMVLAELKEGLGYSLFIAVCHDIEDFNLQAIVTTYSTRQLMPIMCWYMLQSAELQLEEVHGSPIPRVKNPRKDLMRLMVAAHPAFKPCSNALRYLPEAELQLFFGHMFARLKYTNAGQWFQGWRAKWHADIQQSEDPQYAMANALAMLEASRFLKMDIQLHADEVQKAFDGFNSRIFHNRLASEKKAILQKWIQNEASINILAGYDEPTWKRFFGILQRSPVYCKYHVDDALFSEDSVTPFQKKVRARTSELHSLKDLKGEVTEVLNWPSPYIEQPGTLVL</sequence>
<name>A0A7S1NI47_9EUGL</name>
<keyword evidence="3" id="KW-1133">Transmembrane helix</keyword>
<keyword evidence="3" id="KW-0472">Membrane</keyword>
<evidence type="ECO:0000259" key="4">
    <source>
        <dbReference type="Pfam" id="PF18181"/>
    </source>
</evidence>
<dbReference type="InterPro" id="IPR040884">
    <property type="entry name" value="SLATT_1"/>
</dbReference>
<protein>
    <recommendedName>
        <fullName evidence="4">SMODS and SLOG-associating 2TM effector domain-containing protein</fullName>
    </recommendedName>
</protein>
<feature type="domain" description="SMODS and SLOG-associating 2TM effector" evidence="4">
    <location>
        <begin position="669"/>
        <end position="798"/>
    </location>
</feature>
<evidence type="ECO:0000256" key="2">
    <source>
        <dbReference type="SAM" id="MobiDB-lite"/>
    </source>
</evidence>
<keyword evidence="1" id="KW-0175">Coiled coil</keyword>
<dbReference type="Pfam" id="PF14015">
    <property type="entry name" value="DUF4231"/>
    <property type="match status" value="1"/>
</dbReference>
<dbReference type="Pfam" id="PF18181">
    <property type="entry name" value="SLATT_1"/>
    <property type="match status" value="1"/>
</dbReference>
<feature type="transmembrane region" description="Helical" evidence="3">
    <location>
        <begin position="501"/>
        <end position="520"/>
    </location>
</feature>
<feature type="compositionally biased region" description="Basic and acidic residues" evidence="2">
    <location>
        <begin position="344"/>
        <end position="363"/>
    </location>
</feature>
<evidence type="ECO:0000313" key="5">
    <source>
        <dbReference type="EMBL" id="CAD9021331.1"/>
    </source>
</evidence>
<dbReference type="InterPro" id="IPR025325">
    <property type="entry name" value="DUF4231"/>
</dbReference>
<reference evidence="5" key="1">
    <citation type="submission" date="2021-01" db="EMBL/GenBank/DDBJ databases">
        <authorList>
            <person name="Corre E."/>
            <person name="Pelletier E."/>
            <person name="Niang G."/>
            <person name="Scheremetjew M."/>
            <person name="Finn R."/>
            <person name="Kale V."/>
            <person name="Holt S."/>
            <person name="Cochrane G."/>
            <person name="Meng A."/>
            <person name="Brown T."/>
            <person name="Cohen L."/>
        </authorList>
    </citation>
    <scope>NUCLEOTIDE SEQUENCE</scope>
    <source>
        <strain evidence="5">NIES-381</strain>
    </source>
</reference>
<gene>
    <name evidence="5" type="ORF">EGYM00392_LOCUS32450</name>
</gene>
<keyword evidence="3" id="KW-0812">Transmembrane</keyword>
<accession>A0A7S1NI47</accession>
<feature type="coiled-coil region" evidence="1">
    <location>
        <begin position="795"/>
        <end position="826"/>
    </location>
</feature>
<proteinExistence type="predicted"/>